<proteinExistence type="predicted"/>
<evidence type="ECO:0008006" key="5">
    <source>
        <dbReference type="Google" id="ProtNLM"/>
    </source>
</evidence>
<accession>A0A1F4XU31</accession>
<dbReference type="EMBL" id="MEWW01000002">
    <property type="protein sequence ID" value="OGC85232.1"/>
    <property type="molecule type" value="Genomic_DNA"/>
</dbReference>
<dbReference type="AlphaFoldDB" id="A0A1F4XU31"/>
<dbReference type="InterPro" id="IPR023181">
    <property type="entry name" value="Homospermid_syn-like_C"/>
</dbReference>
<protein>
    <recommendedName>
        <fullName evidence="5">Homospermidine synthase</fullName>
    </recommendedName>
</protein>
<dbReference type="InterPro" id="IPR005097">
    <property type="entry name" value="Sacchrp_dh_NADP-bd"/>
</dbReference>
<dbReference type="Pfam" id="PF03435">
    <property type="entry name" value="Sacchrp_dh_NADP"/>
    <property type="match status" value="1"/>
</dbReference>
<feature type="domain" description="Saccharopine dehydrogenase-like C-terminal" evidence="2">
    <location>
        <begin position="142"/>
        <end position="427"/>
    </location>
</feature>
<evidence type="ECO:0000259" key="2">
    <source>
        <dbReference type="Pfam" id="PF16653"/>
    </source>
</evidence>
<organism evidence="3 4">
    <name type="scientific">Candidatus Adlerbacteria bacterium RIFCSPHIGHO2_12_FULL_53_18</name>
    <dbReference type="NCBI Taxonomy" id="1797242"/>
    <lineage>
        <taxon>Bacteria</taxon>
        <taxon>Candidatus Adleribacteriota</taxon>
    </lineage>
</organism>
<reference evidence="3 4" key="1">
    <citation type="journal article" date="2016" name="Nat. Commun.">
        <title>Thousands of microbial genomes shed light on interconnected biogeochemical processes in an aquifer system.</title>
        <authorList>
            <person name="Anantharaman K."/>
            <person name="Brown C.T."/>
            <person name="Hug L.A."/>
            <person name="Sharon I."/>
            <person name="Castelle C.J."/>
            <person name="Probst A.J."/>
            <person name="Thomas B.C."/>
            <person name="Singh A."/>
            <person name="Wilkins M.J."/>
            <person name="Karaoz U."/>
            <person name="Brodie E.L."/>
            <person name="Williams K.H."/>
            <person name="Hubbard S.S."/>
            <person name="Banfield J.F."/>
        </authorList>
    </citation>
    <scope>NUCLEOTIDE SEQUENCE [LARGE SCALE GENOMIC DNA]</scope>
</reference>
<evidence type="ECO:0000313" key="3">
    <source>
        <dbReference type="EMBL" id="OGC85232.1"/>
    </source>
</evidence>
<dbReference type="Proteomes" id="UP000178091">
    <property type="component" value="Unassembled WGS sequence"/>
</dbReference>
<dbReference type="Gene3D" id="3.30.360.30">
    <property type="entry name" value="homospermidine synthase like"/>
    <property type="match status" value="1"/>
</dbReference>
<evidence type="ECO:0000313" key="4">
    <source>
        <dbReference type="Proteomes" id="UP000178091"/>
    </source>
</evidence>
<sequence length="461" mass="51371">MLGCGSIGRAILPMLLKHTDITAQGMRIVAADEAGKKTAGSLGIEFVVEQITPENYKAVLKKHLSTGDFLLNLSVEVSSNDLITWCEKVGVLYVDTSTERWPGFSTNASLTPAQRTNYAQREEFLQLKRKNLEGTTAIVNHGANPGLISHFLKAALLDIAIGVGNGAAALGMPQDRVGWAKLMQELKVRVIQVAERDTQDSPAYKQADEFVNTWSVDGFLSEATQPVELGWGTHEKELPQDAHEHTFGRKAAIYLDRPGALTQVRSWTPREGPYHGFLITHDESITTADYYTVADEQGQILYRPTVMYAYHPCDDAVLSLREYAGNNWRSPRKKRILTDEIEHGSDELGVLVMGHRKRAYWFGSDLSIAQARETVPHQNATTIQVAVGALAALIWALENPKAGICEPEDLDFRRVLDIATPYLGIVHGKYTNWTPLRARKDPLFPEDMSADPWQFKNFRVM</sequence>
<dbReference type="Gene3D" id="3.40.50.720">
    <property type="entry name" value="NAD(P)-binding Rossmann-like Domain"/>
    <property type="match status" value="1"/>
</dbReference>
<evidence type="ECO:0000259" key="1">
    <source>
        <dbReference type="Pfam" id="PF03435"/>
    </source>
</evidence>
<feature type="domain" description="Saccharopine dehydrogenase NADP binding" evidence="1">
    <location>
        <begin position="1"/>
        <end position="138"/>
    </location>
</feature>
<comment type="caution">
    <text evidence="3">The sequence shown here is derived from an EMBL/GenBank/DDBJ whole genome shotgun (WGS) entry which is preliminary data.</text>
</comment>
<gene>
    <name evidence="3" type="ORF">A3F55_01420</name>
</gene>
<dbReference type="InterPro" id="IPR032095">
    <property type="entry name" value="Sacchrp_dh-like_C"/>
</dbReference>
<name>A0A1F4XU31_9BACT</name>
<dbReference type="Pfam" id="PF16653">
    <property type="entry name" value="Sacchrp_dh_C"/>
    <property type="match status" value="1"/>
</dbReference>